<evidence type="ECO:0000313" key="8">
    <source>
        <dbReference type="Proteomes" id="UP000028007"/>
    </source>
</evidence>
<dbReference type="AlphaFoldDB" id="A0A081PIP1"/>
<organism evidence="7 8">
    <name type="scientific">Pedobacter antarcticus 4BY</name>
    <dbReference type="NCBI Taxonomy" id="1358423"/>
    <lineage>
        <taxon>Bacteria</taxon>
        <taxon>Pseudomonadati</taxon>
        <taxon>Bacteroidota</taxon>
        <taxon>Sphingobacteriia</taxon>
        <taxon>Sphingobacteriales</taxon>
        <taxon>Sphingobacteriaceae</taxon>
        <taxon>Pedobacter</taxon>
    </lineage>
</organism>
<feature type="domain" description="ABC transporter" evidence="6">
    <location>
        <begin position="2"/>
        <end position="239"/>
    </location>
</feature>
<proteinExistence type="predicted"/>
<keyword evidence="8" id="KW-1185">Reference proteome</keyword>
<dbReference type="Gene3D" id="3.40.50.300">
    <property type="entry name" value="P-loop containing nucleotide triphosphate hydrolases"/>
    <property type="match status" value="1"/>
</dbReference>
<dbReference type="CDD" id="cd03214">
    <property type="entry name" value="ABC_Iron-Siderophores_B12_Hemin"/>
    <property type="match status" value="1"/>
</dbReference>
<evidence type="ECO:0000256" key="2">
    <source>
        <dbReference type="ARBA" id="ARBA00022741"/>
    </source>
</evidence>
<keyword evidence="3" id="KW-0067">ATP-binding</keyword>
<dbReference type="eggNOG" id="COG4559">
    <property type="taxonomic scope" value="Bacteria"/>
</dbReference>
<dbReference type="InterPro" id="IPR003593">
    <property type="entry name" value="AAA+_ATPase"/>
</dbReference>
<dbReference type="PROSITE" id="PS50893">
    <property type="entry name" value="ABC_TRANSPORTER_2"/>
    <property type="match status" value="1"/>
</dbReference>
<evidence type="ECO:0000256" key="5">
    <source>
        <dbReference type="ARBA" id="ARBA00037066"/>
    </source>
</evidence>
<dbReference type="FunFam" id="3.40.50.300:FF:000134">
    <property type="entry name" value="Iron-enterobactin ABC transporter ATP-binding protein"/>
    <property type="match status" value="1"/>
</dbReference>
<evidence type="ECO:0000256" key="4">
    <source>
        <dbReference type="ARBA" id="ARBA00022967"/>
    </source>
</evidence>
<accession>A0A081PIP1</accession>
<keyword evidence="2" id="KW-0547">Nucleotide-binding</keyword>
<keyword evidence="4" id="KW-1278">Translocase</keyword>
<dbReference type="Proteomes" id="UP000028007">
    <property type="component" value="Unassembled WGS sequence"/>
</dbReference>
<reference evidence="7 8" key="1">
    <citation type="journal article" date="1992" name="Int. J. Syst. Bacteriol.">
        <title>Sphingobacterium antarcticus sp. nov. a Psychrotrophic Bacterium from the Soils of Schirmacher Oasis, Antarctica.</title>
        <authorList>
            <person name="Shivaji S."/>
            <person name="Ray M.K."/>
            <person name="Rao N.S."/>
            <person name="Saiserr L."/>
            <person name="Jagannadham M.V."/>
            <person name="Kumar G.S."/>
            <person name="Reddy G."/>
            <person name="Bhargava P.M."/>
        </authorList>
    </citation>
    <scope>NUCLEOTIDE SEQUENCE [LARGE SCALE GENOMIC DNA]</scope>
    <source>
        <strain evidence="7 8">4BY</strain>
    </source>
</reference>
<comment type="function">
    <text evidence="5">Part of the ABC transporter complex HmuTUV involved in hemin import. Responsible for energy coupling to the transport system.</text>
</comment>
<dbReference type="Pfam" id="PF00005">
    <property type="entry name" value="ABC_tran"/>
    <property type="match status" value="1"/>
</dbReference>
<name>A0A081PIP1_9SPHI</name>
<dbReference type="EMBL" id="JNFF01000034">
    <property type="protein sequence ID" value="KEQ30564.1"/>
    <property type="molecule type" value="Genomic_DNA"/>
</dbReference>
<gene>
    <name evidence="7" type="ORF">N180_12930</name>
</gene>
<dbReference type="InterPro" id="IPR027417">
    <property type="entry name" value="P-loop_NTPase"/>
</dbReference>
<evidence type="ECO:0000313" key="7">
    <source>
        <dbReference type="EMBL" id="KEQ30564.1"/>
    </source>
</evidence>
<comment type="caution">
    <text evidence="7">The sequence shown here is derived from an EMBL/GenBank/DDBJ whole genome shotgun (WGS) entry which is preliminary data.</text>
</comment>
<dbReference type="InterPro" id="IPR003439">
    <property type="entry name" value="ABC_transporter-like_ATP-bd"/>
</dbReference>
<dbReference type="OrthoDB" id="9806726at2"/>
<sequence length="260" mass="28989">MITITGLSFRIGNKLLVDDLNFSIAKGEMLAILGANGAGKSTFLKMLSGELKPSVGTIRIRGKLLDDYSLQELARQRAILVQQHTLSISFLVHELVMMGRYPHFGNQPLENDKVIVRQVMEDTGILHLANRDYQTLSGGEQQRVHLSRILAQIYDCPEACLFLDEPTNGLDLLYQQQVMELARGLSDKGYTVICILHDINFASTFADQILLLKQGRMVAMGRPEEVINFENLKETFGVSVRLVPMDGYKCPLVVPAAVKI</sequence>
<protein>
    <recommendedName>
        <fullName evidence="6">ABC transporter domain-containing protein</fullName>
    </recommendedName>
</protein>
<dbReference type="PANTHER" id="PTHR42794:SF1">
    <property type="entry name" value="HEMIN IMPORT ATP-BINDING PROTEIN HMUV"/>
    <property type="match status" value="1"/>
</dbReference>
<dbReference type="SMART" id="SM00382">
    <property type="entry name" value="AAA"/>
    <property type="match status" value="1"/>
</dbReference>
<evidence type="ECO:0000259" key="6">
    <source>
        <dbReference type="PROSITE" id="PS50893"/>
    </source>
</evidence>
<evidence type="ECO:0000256" key="1">
    <source>
        <dbReference type="ARBA" id="ARBA00022448"/>
    </source>
</evidence>
<dbReference type="RefSeq" id="WP_037439541.1">
    <property type="nucleotide sequence ID" value="NZ_JNFF01000034.1"/>
</dbReference>
<dbReference type="NCBIfam" id="NF010068">
    <property type="entry name" value="PRK13548.1"/>
    <property type="match status" value="1"/>
</dbReference>
<dbReference type="SUPFAM" id="SSF52540">
    <property type="entry name" value="P-loop containing nucleoside triphosphate hydrolases"/>
    <property type="match status" value="1"/>
</dbReference>
<dbReference type="PANTHER" id="PTHR42794">
    <property type="entry name" value="HEMIN IMPORT ATP-BINDING PROTEIN HMUV"/>
    <property type="match status" value="1"/>
</dbReference>
<evidence type="ECO:0000256" key="3">
    <source>
        <dbReference type="ARBA" id="ARBA00022840"/>
    </source>
</evidence>
<dbReference type="GO" id="GO:0005524">
    <property type="term" value="F:ATP binding"/>
    <property type="evidence" value="ECO:0007669"/>
    <property type="project" value="UniProtKB-KW"/>
</dbReference>
<dbReference type="GO" id="GO:0016887">
    <property type="term" value="F:ATP hydrolysis activity"/>
    <property type="evidence" value="ECO:0007669"/>
    <property type="project" value="InterPro"/>
</dbReference>
<keyword evidence="1" id="KW-0813">Transport</keyword>